<dbReference type="Proteomes" id="UP000009047">
    <property type="component" value="Chromosome"/>
</dbReference>
<dbReference type="KEGG" id="dbr:Deba_0586"/>
<dbReference type="eggNOG" id="COG0123">
    <property type="taxonomic scope" value="Bacteria"/>
</dbReference>
<dbReference type="GO" id="GO:0005737">
    <property type="term" value="C:cytoplasm"/>
    <property type="evidence" value="ECO:0007669"/>
    <property type="project" value="TreeGrafter"/>
</dbReference>
<dbReference type="SUPFAM" id="SSF52768">
    <property type="entry name" value="Arginase/deacetylase"/>
    <property type="match status" value="1"/>
</dbReference>
<evidence type="ECO:0000313" key="4">
    <source>
        <dbReference type="Proteomes" id="UP000009047"/>
    </source>
</evidence>
<sequence length="344" mass="37640">MLQVQIVRDDRYLRHKTGLSHPESPARLSAVYRMLDWDHPGGFIEKQARPITLEDLERVHTPAYVRIILATARQRLTHLAPDTIASRDSCLAAWLAAGGCVLGVDDLLAGRCQACLVLCRPPGHHALADRAGGFCIFNNLGLAARHALRRGLRRVLIVDWDIHHGNALQNLFYADDRVVYLSTHLPNAYPFTGKLGEVGVGPGAGHTINLPLPPKWGDNDAMTLYRVVLEQLVERFSPEMIMVACGFDAHFRDPIGATLQTEASYAGLAQLVATLGPRNNDIPLLLALEGGYDPDTLTACVAEVLAALQDQRHGQAVWSAQSQKADELLARAGRVHAGFGLWLD</sequence>
<dbReference type="PRINTS" id="PR01270">
    <property type="entry name" value="HDASUPER"/>
</dbReference>
<evidence type="ECO:0000259" key="2">
    <source>
        <dbReference type="Pfam" id="PF00850"/>
    </source>
</evidence>
<dbReference type="PANTHER" id="PTHR10625:SF11">
    <property type="entry name" value="HISTONE DEACETYLASE 14, CHLOROPLASTIC"/>
    <property type="match status" value="1"/>
</dbReference>
<dbReference type="GO" id="GO:0004407">
    <property type="term" value="F:histone deacetylase activity"/>
    <property type="evidence" value="ECO:0007669"/>
    <property type="project" value="TreeGrafter"/>
</dbReference>
<proteinExistence type="inferred from homology"/>
<dbReference type="CDD" id="cd09992">
    <property type="entry name" value="HDAC_classII"/>
    <property type="match status" value="1"/>
</dbReference>
<reference evidence="3 4" key="1">
    <citation type="journal article" date="2010" name="Stand. Genomic Sci.">
        <title>Complete genome sequence of Desulfarculus baarsii type strain (2st14).</title>
        <authorList>
            <person name="Sun H."/>
            <person name="Spring S."/>
            <person name="Lapidus A."/>
            <person name="Davenport K."/>
            <person name="Del Rio T.G."/>
            <person name="Tice H."/>
            <person name="Nolan M."/>
            <person name="Copeland A."/>
            <person name="Cheng J.F."/>
            <person name="Lucas S."/>
            <person name="Tapia R."/>
            <person name="Goodwin L."/>
            <person name="Pitluck S."/>
            <person name="Ivanova N."/>
            <person name="Pagani I."/>
            <person name="Mavromatis K."/>
            <person name="Ovchinnikova G."/>
            <person name="Pati A."/>
            <person name="Chen A."/>
            <person name="Palaniappan K."/>
            <person name="Hauser L."/>
            <person name="Chang Y.J."/>
            <person name="Jeffries C.D."/>
            <person name="Detter J.C."/>
            <person name="Han C."/>
            <person name="Rohde M."/>
            <person name="Brambilla E."/>
            <person name="Goker M."/>
            <person name="Woyke T."/>
            <person name="Bristow J."/>
            <person name="Eisen J.A."/>
            <person name="Markowitz V."/>
            <person name="Hugenholtz P."/>
            <person name="Kyrpides N.C."/>
            <person name="Klenk H.P."/>
            <person name="Land M."/>
        </authorList>
    </citation>
    <scope>NUCLEOTIDE SEQUENCE [LARGE SCALE GENOMIC DNA]</scope>
    <source>
        <strain evidence="4">ATCC 33931 / DSM 2075 / LMG 7858 / VKM B-1802 / 2st14</strain>
    </source>
</reference>
<accession>E1QEH2</accession>
<dbReference type="InterPro" id="IPR023696">
    <property type="entry name" value="Ureohydrolase_dom_sf"/>
</dbReference>
<organism evidence="3 4">
    <name type="scientific">Desulfarculus baarsii (strain ATCC 33931 / DSM 2075 / LMG 7858 / VKM B-1802 / 2st14)</name>
    <dbReference type="NCBI Taxonomy" id="644282"/>
    <lineage>
        <taxon>Bacteria</taxon>
        <taxon>Pseudomonadati</taxon>
        <taxon>Thermodesulfobacteriota</taxon>
        <taxon>Desulfarculia</taxon>
        <taxon>Desulfarculales</taxon>
        <taxon>Desulfarculaceae</taxon>
        <taxon>Desulfarculus</taxon>
    </lineage>
</organism>
<dbReference type="STRING" id="644282.Deba_0586"/>
<protein>
    <submittedName>
        <fullName evidence="3">Histone deacetylase superfamily</fullName>
    </submittedName>
</protein>
<dbReference type="PANTHER" id="PTHR10625">
    <property type="entry name" value="HISTONE DEACETYLASE HDAC1-RELATED"/>
    <property type="match status" value="1"/>
</dbReference>
<dbReference type="Pfam" id="PF00850">
    <property type="entry name" value="Hist_deacetyl"/>
    <property type="match status" value="1"/>
</dbReference>
<evidence type="ECO:0000313" key="3">
    <source>
        <dbReference type="EMBL" id="ADK83958.1"/>
    </source>
</evidence>
<keyword evidence="4" id="KW-1185">Reference proteome</keyword>
<dbReference type="InterPro" id="IPR023801">
    <property type="entry name" value="His_deacetylse_dom"/>
</dbReference>
<feature type="domain" description="Histone deacetylase" evidence="2">
    <location>
        <begin position="21"/>
        <end position="308"/>
    </location>
</feature>
<dbReference type="InterPro" id="IPR000286">
    <property type="entry name" value="HDACs"/>
</dbReference>
<dbReference type="AlphaFoldDB" id="E1QEH2"/>
<evidence type="ECO:0000256" key="1">
    <source>
        <dbReference type="ARBA" id="ARBA00005947"/>
    </source>
</evidence>
<comment type="similarity">
    <text evidence="1">Belongs to the histone deacetylase family.</text>
</comment>
<dbReference type="InterPro" id="IPR037138">
    <property type="entry name" value="His_deacetylse_dom_sf"/>
</dbReference>
<gene>
    <name evidence="3" type="ordered locus">Deba_0586</name>
</gene>
<dbReference type="EMBL" id="CP002085">
    <property type="protein sequence ID" value="ADK83958.1"/>
    <property type="molecule type" value="Genomic_DNA"/>
</dbReference>
<dbReference type="Gene3D" id="3.40.800.20">
    <property type="entry name" value="Histone deacetylase domain"/>
    <property type="match status" value="1"/>
</dbReference>
<name>E1QEH2_DESB2</name>
<dbReference type="GO" id="GO:0040029">
    <property type="term" value="P:epigenetic regulation of gene expression"/>
    <property type="evidence" value="ECO:0007669"/>
    <property type="project" value="TreeGrafter"/>
</dbReference>
<dbReference type="HOGENOM" id="CLU_007727_8_1_7"/>